<evidence type="ECO:0000313" key="2">
    <source>
        <dbReference type="EMBL" id="ANO52983.1"/>
    </source>
</evidence>
<dbReference type="Gene3D" id="3.10.310.70">
    <property type="match status" value="1"/>
</dbReference>
<proteinExistence type="predicted"/>
<dbReference type="PANTHER" id="PTHR22642:SF2">
    <property type="entry name" value="PROTEIN LONG AFTER FAR-RED 3"/>
    <property type="match status" value="1"/>
</dbReference>
<evidence type="ECO:0000259" key="1">
    <source>
        <dbReference type="Pfam" id="PF07969"/>
    </source>
</evidence>
<feature type="domain" description="Amidohydrolase 3" evidence="1">
    <location>
        <begin position="78"/>
        <end position="664"/>
    </location>
</feature>
<dbReference type="EMBL" id="CP016268">
    <property type="protein sequence ID" value="ANO52983.1"/>
    <property type="molecule type" value="Genomic_DNA"/>
</dbReference>
<dbReference type="InterPro" id="IPR011059">
    <property type="entry name" value="Metal-dep_hydrolase_composite"/>
</dbReference>
<dbReference type="GO" id="GO:0016810">
    <property type="term" value="F:hydrolase activity, acting on carbon-nitrogen (but not peptide) bonds"/>
    <property type="evidence" value="ECO:0007669"/>
    <property type="project" value="InterPro"/>
</dbReference>
<dbReference type="Pfam" id="PF07969">
    <property type="entry name" value="Amidohydro_3"/>
    <property type="match status" value="1"/>
</dbReference>
<dbReference type="Gene3D" id="3.20.20.140">
    <property type="entry name" value="Metal-dependent hydrolases"/>
    <property type="match status" value="2"/>
</dbReference>
<dbReference type="SUPFAM" id="SSF51556">
    <property type="entry name" value="Metallo-dependent hydrolases"/>
    <property type="match status" value="1"/>
</dbReference>
<dbReference type="Proteomes" id="UP000092695">
    <property type="component" value="Chromosome"/>
</dbReference>
<keyword evidence="3" id="KW-1185">Reference proteome</keyword>
<dbReference type="Gene3D" id="2.30.40.10">
    <property type="entry name" value="Urease, subunit C, domain 1"/>
    <property type="match status" value="2"/>
</dbReference>
<dbReference type="InterPro" id="IPR032466">
    <property type="entry name" value="Metal_Hydrolase"/>
</dbReference>
<dbReference type="PROSITE" id="PS51257">
    <property type="entry name" value="PROKAR_LIPOPROTEIN"/>
    <property type="match status" value="1"/>
</dbReference>
<protein>
    <submittedName>
        <fullName evidence="2">Amidohydrolase</fullName>
    </submittedName>
</protein>
<gene>
    <name evidence="2" type="ORF">BA177_04140</name>
</gene>
<keyword evidence="2" id="KW-0378">Hydrolase</keyword>
<dbReference type="KEGG" id="woc:BA177_04140"/>
<name>A0A193LKM8_9GAMM</name>
<evidence type="ECO:0000313" key="3">
    <source>
        <dbReference type="Proteomes" id="UP000092695"/>
    </source>
</evidence>
<sequence>MNVLNRLGVVTISILGLLVACQNAVQESAADLVLTNAHVYTADSARSIAQSVAIRDKQIVYVGSDEESTPYIGPSTVVRDMGGAMLMPGLHDMHIHALGTVEPDTCDLNSRPYSFDAMVPVLKACIAEHNIAPGEWLIVLQWAFSAGNQPSQDLPHIRAALDAVSTEHPIFLYGDDGHHGAANSLALSLASNEAGETVEINARTLESDYAAFKPMINVDANGEPTGGINEDARTLLRSNWFEDMLGMNGDLDGTLSRVAPKMAANGITSLQDAIVTPATLAAYGRLEERSEMTFRLRAAMVEPPTERIADIDAHLETLKALREQYADYEFVAADGVKLFADAVLEGNPLTFPPTLPVAALLENYKQPIFAGSVDDGSFDVVGYVDQDREVCQSVKANPQSYTTSERLEAFVTEYGFYPQQCLPNSGVLEHEEAFVRAYIRKATEAGFHVHVHALADKGVRIAVDEFSKVKAIADRNGTSQSLAHVQLAHPDDQKRIGELGISVVFTFVWATPGIAYDMMVTPFIEEVRGIADLYNPDTYYMQNVYPVKRIQDYGGNIVNGSDAPVGGRDPIPFVSMQQAITRSNGETIMNADQRIDVHSAIAAFTINAAKLFGHSDMLGSIEAGKTADLIALDRNIVELAEAGMPQEIGGTQVTLTIFNGKIVHDAATN</sequence>
<dbReference type="PANTHER" id="PTHR22642">
    <property type="entry name" value="IMIDAZOLONEPROPIONASE"/>
    <property type="match status" value="1"/>
</dbReference>
<dbReference type="SUPFAM" id="SSF51338">
    <property type="entry name" value="Composite domain of metallo-dependent hydrolases"/>
    <property type="match status" value="1"/>
</dbReference>
<dbReference type="AlphaFoldDB" id="A0A193LKM8"/>
<accession>A0A193LKM8</accession>
<organism evidence="2 3">
    <name type="scientific">Woeseia oceani</name>
    <dbReference type="NCBI Taxonomy" id="1548547"/>
    <lineage>
        <taxon>Bacteria</taxon>
        <taxon>Pseudomonadati</taxon>
        <taxon>Pseudomonadota</taxon>
        <taxon>Gammaproteobacteria</taxon>
        <taxon>Woeseiales</taxon>
        <taxon>Woeseiaceae</taxon>
        <taxon>Woeseia</taxon>
    </lineage>
</organism>
<reference evidence="2 3" key="1">
    <citation type="submission" date="2016-06" db="EMBL/GenBank/DDBJ databases">
        <title>Complete genome sequence of a deep-branching marine Gamma Proteobacterium Woeseia oceani type strain XK5.</title>
        <authorList>
            <person name="Mu D."/>
            <person name="Du Z."/>
        </authorList>
    </citation>
    <scope>NUCLEOTIDE SEQUENCE [LARGE SCALE GENOMIC DNA]</scope>
    <source>
        <strain evidence="2 3">XK5</strain>
    </source>
</reference>
<dbReference type="InterPro" id="IPR013108">
    <property type="entry name" value="Amidohydro_3"/>
</dbReference>